<keyword evidence="5" id="KW-1185">Reference proteome</keyword>
<feature type="compositionally biased region" description="Basic residues" evidence="2">
    <location>
        <begin position="691"/>
        <end position="703"/>
    </location>
</feature>
<feature type="non-terminal residue" evidence="4">
    <location>
        <position position="1"/>
    </location>
</feature>
<sequence>RERLRDEAHEDHGWTLVKQRRERNRQQTVTFYVTNFPEDTNEEELWRKFSKWGKLIDVFIPKKMNKYGKKFGFVRFKMNTEVRLLEKELNNVWIDLYKLRVNISRFSREEEDDNKRQGRRPATLNKNQRQKHEFDVRSSRQGRREQEDRAAEQQRERRQVDKIFSYAQVTAKQNKQRVQSQKNKIAETKVEEEWKGLTYKAKLDEEEWLKNAYVGTVHKPEDVIGLQEKLKEAGIYSISTRYMGGKKVFIGINENESMEELVKEEETTLRKWFNKIVKWSQNEVVGERFYWICIHGIPLHAWREDFFKLITIRFGTYMYPDTATQYKDRLDLARVLIRTTSMDAINSSIKVKVDENMYIIRMVEEIFTHPFAVQGSPYHSSKQVLLENDIGSESEESVVPPSEGELDGRDVEEAQGEWEEFERRWSKDEEDDDVAAKFEKADKERVVSPHAEEELNGAQTFFENMQGESSGVDKLNVQINNKGERSEQVFATFEEGQVQPNPVNCEGIEITINEVYQGDIHQVDGCATSLDSPKNKLVEIGGEKTNDIETEAHKEKAQDVVNKSGPKENKAISNHAAMALEEKDIEEDQIQVGNEQHKLNTEQMKIQAGRETKSTEERGSRSDSSDEENMRIDSLFQIDKQRTTRLENVEGNSVVAMTNHDNIHEEPSNHGRPTEDVRMDINETNGEAHKSKSKAKRRRKRGRPSGSRKALEQGTNMQRTAISGNSISDSNINWRNWVIKHGEAVEIAKGVWDFGKEIGLVRNGEEGEVLQELMNLEERDRVAASIQNEGDARGLGGLAKKKGVHHLIVKHKPVVVCIQESKLESVGAVDCQRLWGSNECGFAFKPANGRSGGIITIWDENVSSMSNIIVGSHFVCVEGLWGKERTCVSIINVYAP</sequence>
<dbReference type="PROSITE" id="PS50102">
    <property type="entry name" value="RRM"/>
    <property type="match status" value="1"/>
</dbReference>
<accession>A0A392M1E7</accession>
<protein>
    <recommendedName>
        <fullName evidence="3">RRM domain-containing protein</fullName>
    </recommendedName>
</protein>
<feature type="region of interest" description="Disordered" evidence="2">
    <location>
        <begin position="596"/>
        <end position="639"/>
    </location>
</feature>
<evidence type="ECO:0000256" key="2">
    <source>
        <dbReference type="SAM" id="MobiDB-lite"/>
    </source>
</evidence>
<dbReference type="PANTHER" id="PTHR34427">
    <property type="entry name" value="DUF4283 DOMAIN PROTEIN"/>
    <property type="match status" value="1"/>
</dbReference>
<name>A0A392M1E7_9FABA</name>
<dbReference type="InterPro" id="IPR035979">
    <property type="entry name" value="RBD_domain_sf"/>
</dbReference>
<evidence type="ECO:0000313" key="5">
    <source>
        <dbReference type="Proteomes" id="UP000265520"/>
    </source>
</evidence>
<dbReference type="InterPro" id="IPR036691">
    <property type="entry name" value="Endo/exonu/phosph_ase_sf"/>
</dbReference>
<dbReference type="GO" id="GO:0003723">
    <property type="term" value="F:RNA binding"/>
    <property type="evidence" value="ECO:0007669"/>
    <property type="project" value="UniProtKB-UniRule"/>
</dbReference>
<feature type="compositionally biased region" description="Basic and acidic residues" evidence="2">
    <location>
        <begin position="130"/>
        <end position="157"/>
    </location>
</feature>
<reference evidence="4 5" key="1">
    <citation type="journal article" date="2018" name="Front. Plant Sci.">
        <title>Red Clover (Trifolium pratense) and Zigzag Clover (T. medium) - A Picture of Genomic Similarities and Differences.</title>
        <authorList>
            <person name="Dluhosova J."/>
            <person name="Istvanek J."/>
            <person name="Nedelnik J."/>
            <person name="Repkova J."/>
        </authorList>
    </citation>
    <scope>NUCLEOTIDE SEQUENCE [LARGE SCALE GENOMIC DNA]</scope>
    <source>
        <strain evidence="5">cv. 10/8</strain>
        <tissue evidence="4">Leaf</tissue>
    </source>
</reference>
<dbReference type="Gene3D" id="3.60.10.10">
    <property type="entry name" value="Endonuclease/exonuclease/phosphatase"/>
    <property type="match status" value="1"/>
</dbReference>
<evidence type="ECO:0000259" key="3">
    <source>
        <dbReference type="PROSITE" id="PS50102"/>
    </source>
</evidence>
<proteinExistence type="predicted"/>
<comment type="caution">
    <text evidence="4">The sequence shown here is derived from an EMBL/GenBank/DDBJ whole genome shotgun (WGS) entry which is preliminary data.</text>
</comment>
<dbReference type="InterPro" id="IPR000504">
    <property type="entry name" value="RRM_dom"/>
</dbReference>
<feature type="region of interest" description="Disordered" evidence="2">
    <location>
        <begin position="108"/>
        <end position="157"/>
    </location>
</feature>
<dbReference type="Gene3D" id="3.30.70.330">
    <property type="match status" value="1"/>
</dbReference>
<dbReference type="EMBL" id="LXQA010001512">
    <property type="protein sequence ID" value="MCH80808.1"/>
    <property type="molecule type" value="Genomic_DNA"/>
</dbReference>
<gene>
    <name evidence="4" type="ORF">A2U01_0001582</name>
</gene>
<evidence type="ECO:0000256" key="1">
    <source>
        <dbReference type="PROSITE-ProRule" id="PRU00176"/>
    </source>
</evidence>
<dbReference type="AlphaFoldDB" id="A0A392M1E7"/>
<dbReference type="InterPro" id="IPR012677">
    <property type="entry name" value="Nucleotide-bd_a/b_plait_sf"/>
</dbReference>
<organism evidence="4 5">
    <name type="scientific">Trifolium medium</name>
    <dbReference type="NCBI Taxonomy" id="97028"/>
    <lineage>
        <taxon>Eukaryota</taxon>
        <taxon>Viridiplantae</taxon>
        <taxon>Streptophyta</taxon>
        <taxon>Embryophyta</taxon>
        <taxon>Tracheophyta</taxon>
        <taxon>Spermatophyta</taxon>
        <taxon>Magnoliopsida</taxon>
        <taxon>eudicotyledons</taxon>
        <taxon>Gunneridae</taxon>
        <taxon>Pentapetalae</taxon>
        <taxon>rosids</taxon>
        <taxon>fabids</taxon>
        <taxon>Fabales</taxon>
        <taxon>Fabaceae</taxon>
        <taxon>Papilionoideae</taxon>
        <taxon>50 kb inversion clade</taxon>
        <taxon>NPAAA clade</taxon>
        <taxon>Hologalegina</taxon>
        <taxon>IRL clade</taxon>
        <taxon>Trifolieae</taxon>
        <taxon>Trifolium</taxon>
    </lineage>
</organism>
<dbReference type="CDD" id="cd00590">
    <property type="entry name" value="RRM_SF"/>
    <property type="match status" value="1"/>
</dbReference>
<feature type="compositionally biased region" description="Basic and acidic residues" evidence="2">
    <location>
        <begin position="661"/>
        <end position="677"/>
    </location>
</feature>
<evidence type="ECO:0000313" key="4">
    <source>
        <dbReference type="EMBL" id="MCH80808.1"/>
    </source>
</evidence>
<feature type="region of interest" description="Disordered" evidence="2">
    <location>
        <begin position="658"/>
        <end position="677"/>
    </location>
</feature>
<dbReference type="SMART" id="SM00360">
    <property type="entry name" value="RRM"/>
    <property type="match status" value="1"/>
</dbReference>
<dbReference type="Pfam" id="PF00076">
    <property type="entry name" value="RRM_1"/>
    <property type="match status" value="1"/>
</dbReference>
<dbReference type="SUPFAM" id="SSF54928">
    <property type="entry name" value="RNA-binding domain, RBD"/>
    <property type="match status" value="1"/>
</dbReference>
<feature type="region of interest" description="Disordered" evidence="2">
    <location>
        <begin position="683"/>
        <end position="726"/>
    </location>
</feature>
<feature type="domain" description="RRM" evidence="3">
    <location>
        <begin position="29"/>
        <end position="106"/>
    </location>
</feature>
<feature type="region of interest" description="Disordered" evidence="2">
    <location>
        <begin position="391"/>
        <end position="410"/>
    </location>
</feature>
<feature type="compositionally biased region" description="Basic and acidic residues" evidence="2">
    <location>
        <begin position="608"/>
        <end position="631"/>
    </location>
</feature>
<dbReference type="PANTHER" id="PTHR34427:SF5">
    <property type="entry name" value="DUF4283 DOMAIN-CONTAINING PROTEIN"/>
    <property type="match status" value="1"/>
</dbReference>
<keyword evidence="1" id="KW-0694">RNA-binding</keyword>
<dbReference type="Proteomes" id="UP000265520">
    <property type="component" value="Unassembled WGS sequence"/>
</dbReference>